<evidence type="ECO:0000313" key="2">
    <source>
        <dbReference type="EMBL" id="SPD59102.1"/>
    </source>
</evidence>
<proteinExistence type="predicted"/>
<sequence>MTLVRDAIGAFSIDEMEASLRFNVPIYALSIVTTDEIVSQLAADQ</sequence>
<accession>A0A375HMI5</accession>
<evidence type="ECO:0000313" key="3">
    <source>
        <dbReference type="Proteomes" id="UP000255168"/>
    </source>
</evidence>
<dbReference type="EMBL" id="LT984807">
    <property type="protein sequence ID" value="SPD59102.1"/>
    <property type="molecule type" value="Genomic_DNA"/>
</dbReference>
<organism evidence="2 3">
    <name type="scientific">Cupriavidus neocaledonicus</name>
    <dbReference type="NCBI Taxonomy" id="1040979"/>
    <lineage>
        <taxon>Bacteria</taxon>
        <taxon>Pseudomonadati</taxon>
        <taxon>Pseudomonadota</taxon>
        <taxon>Betaproteobacteria</taxon>
        <taxon>Burkholderiales</taxon>
        <taxon>Burkholderiaceae</taxon>
        <taxon>Cupriavidus</taxon>
    </lineage>
</organism>
<evidence type="ECO:0000313" key="1">
    <source>
        <dbReference type="EMBL" id="SOZ39224.1"/>
    </source>
</evidence>
<reference evidence="3 4" key="1">
    <citation type="submission" date="2018-01" db="EMBL/GenBank/DDBJ databases">
        <authorList>
            <person name="Clerissi C."/>
        </authorList>
    </citation>
    <scope>NUCLEOTIDE SEQUENCE [LARGE SCALE GENOMIC DNA]</scope>
    <source>
        <strain evidence="1">Cupriavidus taiwanensis STM 6082</strain>
        <strain evidence="2">Cupriavidus taiwanensis STM 6160</strain>
        <plasmid evidence="3">ii</plasmid>
        <plasmid evidence="2">II</plasmid>
    </source>
</reference>
<dbReference type="Proteomes" id="UP000255168">
    <property type="component" value="Plasmid II"/>
</dbReference>
<keyword evidence="4" id="KW-1185">Reference proteome</keyword>
<geneLocation type="plasmid" evidence="2">
    <name>II</name>
</geneLocation>
<keyword evidence="2" id="KW-0614">Plasmid</keyword>
<dbReference type="Proteomes" id="UP000256710">
    <property type="component" value="Unassembled WGS sequence"/>
</dbReference>
<protein>
    <submittedName>
        <fullName evidence="2">Isochorismatase</fullName>
    </submittedName>
</protein>
<dbReference type="EMBL" id="OFTC01000038">
    <property type="protein sequence ID" value="SOZ39224.1"/>
    <property type="molecule type" value="Genomic_DNA"/>
</dbReference>
<dbReference type="AlphaFoldDB" id="A0A375HMI5"/>
<gene>
    <name evidence="1" type="ORF">CBM2605_B150003</name>
    <name evidence="2" type="ORF">CBM2607_MP10504</name>
</gene>
<name>A0A375HMI5_9BURK</name>
<geneLocation type="plasmid" evidence="3">
    <name>ii</name>
</geneLocation>
<evidence type="ECO:0000313" key="4">
    <source>
        <dbReference type="Proteomes" id="UP000256710"/>
    </source>
</evidence>